<dbReference type="EMBL" id="JAQQAL010000052">
    <property type="protein sequence ID" value="MDC7228622.1"/>
    <property type="molecule type" value="Genomic_DNA"/>
</dbReference>
<protein>
    <recommendedName>
        <fullName evidence="2">UPF0251 protein PQJ61_17805</fullName>
    </recommendedName>
</protein>
<dbReference type="InterPro" id="IPR036388">
    <property type="entry name" value="WH-like_DNA-bd_sf"/>
</dbReference>
<comment type="similarity">
    <text evidence="1 2">Belongs to the UPF0251 family.</text>
</comment>
<evidence type="ECO:0000313" key="5">
    <source>
        <dbReference type="Proteomes" id="UP001221217"/>
    </source>
</evidence>
<dbReference type="AlphaFoldDB" id="A0AAJ1IFY6"/>
<evidence type="ECO:0000256" key="2">
    <source>
        <dbReference type="HAMAP-Rule" id="MF_00674"/>
    </source>
</evidence>
<comment type="caution">
    <text evidence="4">The sequence shown here is derived from an EMBL/GenBank/DDBJ whole genome shotgun (WGS) entry which is preliminary data.</text>
</comment>
<dbReference type="Gene3D" id="1.10.10.10">
    <property type="entry name" value="Winged helix-like DNA-binding domain superfamily/Winged helix DNA-binding domain"/>
    <property type="match status" value="1"/>
</dbReference>
<gene>
    <name evidence="4" type="ORF">PQJ61_17805</name>
</gene>
<evidence type="ECO:0000256" key="3">
    <source>
        <dbReference type="SAM" id="MobiDB-lite"/>
    </source>
</evidence>
<reference evidence="4 5" key="1">
    <citation type="submission" date="2022-12" db="EMBL/GenBank/DDBJ databases">
        <title>Metagenome assembled genome from gulf of manar.</title>
        <authorList>
            <person name="Kohli P."/>
            <person name="Pk S."/>
            <person name="Venkata Ramana C."/>
            <person name="Sasikala C."/>
        </authorList>
    </citation>
    <scope>NUCLEOTIDE SEQUENCE [LARGE SCALE GENOMIC DNA]</scope>
    <source>
        <strain evidence="4">JB008</strain>
    </source>
</reference>
<name>A0AAJ1IFY6_9SPIO</name>
<dbReference type="HAMAP" id="MF_00674">
    <property type="entry name" value="UPF0251"/>
    <property type="match status" value="1"/>
</dbReference>
<organism evidence="4 5">
    <name type="scientific">Candidatus Thalassospirochaeta sargassi</name>
    <dbReference type="NCBI Taxonomy" id="3119039"/>
    <lineage>
        <taxon>Bacteria</taxon>
        <taxon>Pseudomonadati</taxon>
        <taxon>Spirochaetota</taxon>
        <taxon>Spirochaetia</taxon>
        <taxon>Spirochaetales</taxon>
        <taxon>Spirochaetaceae</taxon>
        <taxon>Candidatus Thalassospirochaeta</taxon>
    </lineage>
</organism>
<sequence length="168" mass="18475">MPRPEKERLVNTPPLFNSFKPTGFVKSGLKQIVISLDEYEAIRLADYIGFDHSEAAETMGISRSTFTRLIEKSRKKLSAFMIEGAELVIEGGNVHFQDNIIRCLDCEHMFKTGIDKTFDECPSCGSANLIDMAGGYGHGRCCINPAGHGRGRQGNNGNGNRHGRGGRN</sequence>
<dbReference type="InterPro" id="IPR002852">
    <property type="entry name" value="UPF0251"/>
</dbReference>
<accession>A0AAJ1IFY6</accession>
<dbReference type="Proteomes" id="UP001221217">
    <property type="component" value="Unassembled WGS sequence"/>
</dbReference>
<dbReference type="Pfam" id="PF02001">
    <property type="entry name" value="DUF134"/>
    <property type="match status" value="1"/>
</dbReference>
<dbReference type="SUPFAM" id="SSF88659">
    <property type="entry name" value="Sigma3 and sigma4 domains of RNA polymerase sigma factors"/>
    <property type="match status" value="1"/>
</dbReference>
<feature type="region of interest" description="Disordered" evidence="3">
    <location>
        <begin position="147"/>
        <end position="168"/>
    </location>
</feature>
<dbReference type="PANTHER" id="PTHR37478:SF2">
    <property type="entry name" value="UPF0251 PROTEIN TK0562"/>
    <property type="match status" value="1"/>
</dbReference>
<dbReference type="InterPro" id="IPR013324">
    <property type="entry name" value="RNA_pol_sigma_r3/r4-like"/>
</dbReference>
<evidence type="ECO:0000313" key="4">
    <source>
        <dbReference type="EMBL" id="MDC7228622.1"/>
    </source>
</evidence>
<proteinExistence type="inferred from homology"/>
<evidence type="ECO:0000256" key="1">
    <source>
        <dbReference type="ARBA" id="ARBA00009350"/>
    </source>
</evidence>
<dbReference type="PANTHER" id="PTHR37478">
    <property type="match status" value="1"/>
</dbReference>